<dbReference type="EMBL" id="BMQQ01000008">
    <property type="protein sequence ID" value="GGT31178.1"/>
    <property type="molecule type" value="Genomic_DNA"/>
</dbReference>
<protein>
    <submittedName>
        <fullName evidence="1">Uncharacterized protein</fullName>
    </submittedName>
</protein>
<reference evidence="1" key="2">
    <citation type="submission" date="2020-09" db="EMBL/GenBank/DDBJ databases">
        <authorList>
            <person name="Sun Q."/>
            <person name="Ohkuma M."/>
        </authorList>
    </citation>
    <scope>NUCLEOTIDE SEQUENCE</scope>
    <source>
        <strain evidence="1">JCM 3172</strain>
    </source>
</reference>
<reference evidence="1" key="1">
    <citation type="journal article" date="2014" name="Int. J. Syst. Evol. Microbiol.">
        <title>Complete genome sequence of Corynebacterium casei LMG S-19264T (=DSM 44701T), isolated from a smear-ripened cheese.</title>
        <authorList>
            <consortium name="US DOE Joint Genome Institute (JGI-PGF)"/>
            <person name="Walter F."/>
            <person name="Albersmeier A."/>
            <person name="Kalinowski J."/>
            <person name="Ruckert C."/>
        </authorList>
    </citation>
    <scope>NUCLEOTIDE SEQUENCE</scope>
    <source>
        <strain evidence="1">JCM 3172</strain>
    </source>
</reference>
<organism evidence="1 2">
    <name type="scientific">Streptomyces purpureus</name>
    <dbReference type="NCBI Taxonomy" id="1951"/>
    <lineage>
        <taxon>Bacteria</taxon>
        <taxon>Bacillati</taxon>
        <taxon>Actinomycetota</taxon>
        <taxon>Actinomycetes</taxon>
        <taxon>Kitasatosporales</taxon>
        <taxon>Streptomycetaceae</taxon>
        <taxon>Streptomyces</taxon>
    </lineage>
</organism>
<accession>A0A918H1X0</accession>
<dbReference type="AlphaFoldDB" id="A0A918H1X0"/>
<name>A0A918H1X0_9ACTN</name>
<evidence type="ECO:0000313" key="1">
    <source>
        <dbReference type="EMBL" id="GGT31178.1"/>
    </source>
</evidence>
<gene>
    <name evidence="1" type="ORF">GCM10014713_25770</name>
</gene>
<sequence>MFATAEVVRPVWAGSVCVLAVGHDGPHRDRAGDAWWVTPEIADAVSASLLARALTPTPEPEFRSPRCIVGRHDRCRDGVPRETDVPEVRLLVCTCPCHGLNAADAVPRQAQ</sequence>
<evidence type="ECO:0000313" key="2">
    <source>
        <dbReference type="Proteomes" id="UP000619486"/>
    </source>
</evidence>
<comment type="caution">
    <text evidence="1">The sequence shown here is derived from an EMBL/GenBank/DDBJ whole genome shotgun (WGS) entry which is preliminary data.</text>
</comment>
<dbReference type="Proteomes" id="UP000619486">
    <property type="component" value="Unassembled WGS sequence"/>
</dbReference>
<dbReference type="RefSeq" id="WP_189201722.1">
    <property type="nucleotide sequence ID" value="NZ_BMQQ01000008.1"/>
</dbReference>
<proteinExistence type="predicted"/>
<keyword evidence="2" id="KW-1185">Reference proteome</keyword>